<evidence type="ECO:0000259" key="11">
    <source>
        <dbReference type="Pfam" id="PF02870"/>
    </source>
</evidence>
<keyword evidence="5 9" id="KW-0808">Transferase</keyword>
<comment type="catalytic activity">
    <reaction evidence="1 9">
        <text>a 4-O-methyl-thymidine in DNA + L-cysteinyl-[protein] = a thymidine in DNA + S-methyl-L-cysteinyl-[protein]</text>
        <dbReference type="Rhea" id="RHEA:53428"/>
        <dbReference type="Rhea" id="RHEA-COMP:10131"/>
        <dbReference type="Rhea" id="RHEA-COMP:10132"/>
        <dbReference type="Rhea" id="RHEA-COMP:13555"/>
        <dbReference type="Rhea" id="RHEA-COMP:13556"/>
        <dbReference type="ChEBI" id="CHEBI:29950"/>
        <dbReference type="ChEBI" id="CHEBI:82612"/>
        <dbReference type="ChEBI" id="CHEBI:137386"/>
        <dbReference type="ChEBI" id="CHEBI:137387"/>
        <dbReference type="EC" id="2.1.1.63"/>
    </reaction>
</comment>
<evidence type="ECO:0000256" key="9">
    <source>
        <dbReference type="HAMAP-Rule" id="MF_00772"/>
    </source>
</evidence>
<dbReference type="SUPFAM" id="SSF46767">
    <property type="entry name" value="Methylated DNA-protein cysteine methyltransferase, C-terminal domain"/>
    <property type="match status" value="1"/>
</dbReference>
<dbReference type="SUPFAM" id="SSF53155">
    <property type="entry name" value="Methylated DNA-protein cysteine methyltransferase domain"/>
    <property type="match status" value="1"/>
</dbReference>
<comment type="function">
    <text evidence="9">Involved in the cellular defense against the biological effects of O6-methylguanine (O6-MeG) and O4-methylthymine (O4-MeT) in DNA. Repairs the methylated nucleobase in DNA by stoichiometrically transferring the methyl group to a cysteine residue in the enzyme. This is a suicide reaction: the enzyme is irreversibly inactivated.</text>
</comment>
<dbReference type="RefSeq" id="WP_077026754.1">
    <property type="nucleotide sequence ID" value="NZ_CP017641.1"/>
</dbReference>
<evidence type="ECO:0000256" key="6">
    <source>
        <dbReference type="ARBA" id="ARBA00022763"/>
    </source>
</evidence>
<feature type="active site" description="Nucleophile; methyl group acceptor" evidence="9">
    <location>
        <position position="130"/>
    </location>
</feature>
<dbReference type="EMBL" id="CP017641">
    <property type="protein sequence ID" value="APZ95610.1"/>
    <property type="molecule type" value="Genomic_DNA"/>
</dbReference>
<reference evidence="12 13" key="1">
    <citation type="journal article" date="2016" name="Front. Microbiol.">
        <title>Fuerstia marisgermanicae gen. nov., sp. nov., an Unusual Member of the Phylum Planctomycetes from the German Wadden Sea.</title>
        <authorList>
            <person name="Kohn T."/>
            <person name="Heuer A."/>
            <person name="Jogler M."/>
            <person name="Vollmers J."/>
            <person name="Boedeker C."/>
            <person name="Bunk B."/>
            <person name="Rast P."/>
            <person name="Borchert D."/>
            <person name="Glockner I."/>
            <person name="Freese H.M."/>
            <person name="Klenk H.P."/>
            <person name="Overmann J."/>
            <person name="Kaster A.K."/>
            <person name="Rohde M."/>
            <person name="Wiegand S."/>
            <person name="Jogler C."/>
        </authorList>
    </citation>
    <scope>NUCLEOTIDE SEQUENCE [LARGE SCALE GENOMIC DNA]</scope>
    <source>
        <strain evidence="12 13">NH11</strain>
    </source>
</reference>
<dbReference type="GO" id="GO:0006307">
    <property type="term" value="P:DNA alkylation repair"/>
    <property type="evidence" value="ECO:0007669"/>
    <property type="project" value="UniProtKB-UniRule"/>
</dbReference>
<evidence type="ECO:0000256" key="7">
    <source>
        <dbReference type="ARBA" id="ARBA00023204"/>
    </source>
</evidence>
<evidence type="ECO:0000256" key="2">
    <source>
        <dbReference type="ARBA" id="ARBA00008711"/>
    </source>
</evidence>
<evidence type="ECO:0000313" key="13">
    <source>
        <dbReference type="Proteomes" id="UP000187735"/>
    </source>
</evidence>
<dbReference type="GO" id="GO:0005737">
    <property type="term" value="C:cytoplasm"/>
    <property type="evidence" value="ECO:0007669"/>
    <property type="project" value="UniProtKB-SubCell"/>
</dbReference>
<comment type="catalytic activity">
    <reaction evidence="8 9">
        <text>a 6-O-methyl-2'-deoxyguanosine in DNA + L-cysteinyl-[protein] = S-methyl-L-cysteinyl-[protein] + a 2'-deoxyguanosine in DNA</text>
        <dbReference type="Rhea" id="RHEA:24000"/>
        <dbReference type="Rhea" id="RHEA-COMP:10131"/>
        <dbReference type="Rhea" id="RHEA-COMP:10132"/>
        <dbReference type="Rhea" id="RHEA-COMP:11367"/>
        <dbReference type="Rhea" id="RHEA-COMP:11368"/>
        <dbReference type="ChEBI" id="CHEBI:29950"/>
        <dbReference type="ChEBI" id="CHEBI:82612"/>
        <dbReference type="ChEBI" id="CHEBI:85445"/>
        <dbReference type="ChEBI" id="CHEBI:85448"/>
        <dbReference type="EC" id="2.1.1.63"/>
    </reaction>
</comment>
<comment type="subcellular location">
    <subcellularLocation>
        <location evidence="9">Cytoplasm</location>
    </subcellularLocation>
</comment>
<dbReference type="PROSITE" id="PS00374">
    <property type="entry name" value="MGMT"/>
    <property type="match status" value="1"/>
</dbReference>
<evidence type="ECO:0000256" key="3">
    <source>
        <dbReference type="ARBA" id="ARBA00022490"/>
    </source>
</evidence>
<gene>
    <name evidence="12" type="primary">ogt</name>
    <name evidence="12" type="ORF">Fuma_05269</name>
</gene>
<dbReference type="EC" id="2.1.1.63" evidence="9"/>
<keyword evidence="4 9" id="KW-0489">Methyltransferase</keyword>
<dbReference type="InterPro" id="IPR008332">
    <property type="entry name" value="MethylG_MeTrfase_N"/>
</dbReference>
<dbReference type="NCBIfam" id="TIGR00589">
    <property type="entry name" value="ogt"/>
    <property type="match status" value="1"/>
</dbReference>
<organism evidence="12 13">
    <name type="scientific">Fuerstiella marisgermanici</name>
    <dbReference type="NCBI Taxonomy" id="1891926"/>
    <lineage>
        <taxon>Bacteria</taxon>
        <taxon>Pseudomonadati</taxon>
        <taxon>Planctomycetota</taxon>
        <taxon>Planctomycetia</taxon>
        <taxon>Planctomycetales</taxon>
        <taxon>Planctomycetaceae</taxon>
        <taxon>Fuerstiella</taxon>
    </lineage>
</organism>
<dbReference type="AlphaFoldDB" id="A0A1P8WNH4"/>
<evidence type="ECO:0000256" key="1">
    <source>
        <dbReference type="ARBA" id="ARBA00001286"/>
    </source>
</evidence>
<comment type="similarity">
    <text evidence="2 9">Belongs to the MGMT family.</text>
</comment>
<dbReference type="InterPro" id="IPR014048">
    <property type="entry name" value="MethylDNA_cys_MeTrfase_DNA-bd"/>
</dbReference>
<keyword evidence="13" id="KW-1185">Reference proteome</keyword>
<dbReference type="GO" id="GO:0003908">
    <property type="term" value="F:methylated-DNA-[protein]-cysteine S-methyltransferase activity"/>
    <property type="evidence" value="ECO:0007669"/>
    <property type="project" value="UniProtKB-UniRule"/>
</dbReference>
<protein>
    <recommendedName>
        <fullName evidence="9">Methylated-DNA--protein-cysteine methyltransferase</fullName>
        <ecNumber evidence="9">2.1.1.63</ecNumber>
    </recommendedName>
    <alternativeName>
        <fullName evidence="9">6-O-methylguanine-DNA methyltransferase</fullName>
        <shortName evidence="9">MGMT</shortName>
    </alternativeName>
    <alternativeName>
        <fullName evidence="9">O-6-methylguanine-DNA-alkyltransferase</fullName>
    </alternativeName>
</protein>
<feature type="domain" description="Methylated-DNA-[protein]-cysteine S-methyltransferase DNA binding" evidence="10">
    <location>
        <begin position="79"/>
        <end position="159"/>
    </location>
</feature>
<keyword evidence="3 9" id="KW-0963">Cytoplasm</keyword>
<evidence type="ECO:0000256" key="4">
    <source>
        <dbReference type="ARBA" id="ARBA00022603"/>
    </source>
</evidence>
<dbReference type="InterPro" id="IPR036631">
    <property type="entry name" value="MGMT_N_sf"/>
</dbReference>
<accession>A0A1P8WNH4</accession>
<keyword evidence="6 9" id="KW-0227">DNA damage</keyword>
<dbReference type="InterPro" id="IPR023546">
    <property type="entry name" value="MGMT"/>
</dbReference>
<dbReference type="KEGG" id="fmr:Fuma_05269"/>
<dbReference type="InterPro" id="IPR036388">
    <property type="entry name" value="WH-like_DNA-bd_sf"/>
</dbReference>
<name>A0A1P8WNH4_9PLAN</name>
<dbReference type="HAMAP" id="MF_00772">
    <property type="entry name" value="OGT"/>
    <property type="match status" value="1"/>
</dbReference>
<sequence>MHYTWMDETPIGRILLAGDDEGLKYLVFDHGASQERHQLPLPGWTEKAAPFKEVSRQLKAYFAGKLHRFDLPLAANGTDFQKRVWKALCDVPYGETVSYGEIAKAIGKPTASRAVGMANGRNPISIIVPCHRIIGSSGKLVGYGGGLERKTRLLQLEGVAV</sequence>
<dbReference type="PANTHER" id="PTHR10815:SF5">
    <property type="entry name" value="METHYLATED-DNA--PROTEIN-CYSTEINE METHYLTRANSFERASE"/>
    <property type="match status" value="1"/>
</dbReference>
<dbReference type="GO" id="GO:0032259">
    <property type="term" value="P:methylation"/>
    <property type="evidence" value="ECO:0007669"/>
    <property type="project" value="UniProtKB-KW"/>
</dbReference>
<dbReference type="Gene3D" id="3.30.160.70">
    <property type="entry name" value="Methylated DNA-protein cysteine methyltransferase domain"/>
    <property type="match status" value="1"/>
</dbReference>
<evidence type="ECO:0000256" key="8">
    <source>
        <dbReference type="ARBA" id="ARBA00049348"/>
    </source>
</evidence>
<dbReference type="Pfam" id="PF02870">
    <property type="entry name" value="Methyltransf_1N"/>
    <property type="match status" value="1"/>
</dbReference>
<dbReference type="InterPro" id="IPR036217">
    <property type="entry name" value="MethylDNA_cys_MeTrfase_DNAb"/>
</dbReference>
<dbReference type="Gene3D" id="1.10.10.10">
    <property type="entry name" value="Winged helix-like DNA-binding domain superfamily/Winged helix DNA-binding domain"/>
    <property type="match status" value="1"/>
</dbReference>
<feature type="domain" description="Methylguanine DNA methyltransferase ribonuclease-like" evidence="11">
    <location>
        <begin position="1"/>
        <end position="74"/>
    </location>
</feature>
<evidence type="ECO:0000313" key="12">
    <source>
        <dbReference type="EMBL" id="APZ95610.1"/>
    </source>
</evidence>
<dbReference type="FunFam" id="1.10.10.10:FF:000214">
    <property type="entry name" value="Methylated-DNA--protein-cysteine methyltransferase"/>
    <property type="match status" value="1"/>
</dbReference>
<dbReference type="Proteomes" id="UP000187735">
    <property type="component" value="Chromosome"/>
</dbReference>
<dbReference type="InterPro" id="IPR001497">
    <property type="entry name" value="MethylDNA_cys_MeTrfase_AS"/>
</dbReference>
<keyword evidence="7 9" id="KW-0234">DNA repair</keyword>
<proteinExistence type="inferred from homology"/>
<dbReference type="CDD" id="cd06445">
    <property type="entry name" value="ATase"/>
    <property type="match status" value="1"/>
</dbReference>
<evidence type="ECO:0000259" key="10">
    <source>
        <dbReference type="Pfam" id="PF01035"/>
    </source>
</evidence>
<comment type="miscellaneous">
    <text evidence="9">This enzyme catalyzes only one turnover and therefore is not strictly catalytic. According to one definition, an enzyme is a biocatalyst that acts repeatedly and over many reaction cycles.</text>
</comment>
<dbReference type="OrthoDB" id="9783680at2"/>
<dbReference type="Pfam" id="PF01035">
    <property type="entry name" value="DNA_binding_1"/>
    <property type="match status" value="1"/>
</dbReference>
<dbReference type="STRING" id="1891926.Fuma_05269"/>
<evidence type="ECO:0000256" key="5">
    <source>
        <dbReference type="ARBA" id="ARBA00022679"/>
    </source>
</evidence>
<dbReference type="PANTHER" id="PTHR10815">
    <property type="entry name" value="METHYLATED-DNA--PROTEIN-CYSTEINE METHYLTRANSFERASE"/>
    <property type="match status" value="1"/>
</dbReference>